<feature type="transmembrane region" description="Helical" evidence="6">
    <location>
        <begin position="346"/>
        <end position="370"/>
    </location>
</feature>
<name>A0ABW3HS76_9BACL</name>
<feature type="transmembrane region" description="Helical" evidence="6">
    <location>
        <begin position="436"/>
        <end position="455"/>
    </location>
</feature>
<dbReference type="Pfam" id="PF01943">
    <property type="entry name" value="Polysacc_synt"/>
    <property type="match status" value="1"/>
</dbReference>
<feature type="transmembrane region" description="Helical" evidence="6">
    <location>
        <begin position="87"/>
        <end position="113"/>
    </location>
</feature>
<keyword evidence="2" id="KW-1003">Cell membrane</keyword>
<feature type="transmembrane region" description="Helical" evidence="6">
    <location>
        <begin position="164"/>
        <end position="183"/>
    </location>
</feature>
<protein>
    <submittedName>
        <fullName evidence="7">Polysaccharide biosynthesis C-terminal domain-containing protein</fullName>
    </submittedName>
</protein>
<feature type="transmembrane region" description="Helical" evidence="6">
    <location>
        <begin position="506"/>
        <end position="528"/>
    </location>
</feature>
<accession>A0ABW3HS76</accession>
<reference evidence="8" key="1">
    <citation type="journal article" date="2019" name="Int. J. Syst. Evol. Microbiol.">
        <title>The Global Catalogue of Microorganisms (GCM) 10K type strain sequencing project: providing services to taxonomists for standard genome sequencing and annotation.</title>
        <authorList>
            <consortium name="The Broad Institute Genomics Platform"/>
            <consortium name="The Broad Institute Genome Sequencing Center for Infectious Disease"/>
            <person name="Wu L."/>
            <person name="Ma J."/>
        </authorList>
    </citation>
    <scope>NUCLEOTIDE SEQUENCE [LARGE SCALE GENOMIC DNA]</scope>
    <source>
        <strain evidence="8">CCUG 59129</strain>
    </source>
</reference>
<keyword evidence="3 6" id="KW-0812">Transmembrane</keyword>
<evidence type="ECO:0000256" key="5">
    <source>
        <dbReference type="ARBA" id="ARBA00023136"/>
    </source>
</evidence>
<proteinExistence type="predicted"/>
<feature type="transmembrane region" description="Helical" evidence="6">
    <location>
        <begin position="475"/>
        <end position="494"/>
    </location>
</feature>
<evidence type="ECO:0000313" key="7">
    <source>
        <dbReference type="EMBL" id="MFD0960385.1"/>
    </source>
</evidence>
<feature type="transmembrane region" description="Helical" evidence="6">
    <location>
        <begin position="411"/>
        <end position="430"/>
    </location>
</feature>
<keyword evidence="8" id="KW-1185">Reference proteome</keyword>
<dbReference type="PANTHER" id="PTHR30250:SF21">
    <property type="entry name" value="LIPID II FLIPPASE MURJ"/>
    <property type="match status" value="1"/>
</dbReference>
<evidence type="ECO:0000256" key="3">
    <source>
        <dbReference type="ARBA" id="ARBA00022692"/>
    </source>
</evidence>
<evidence type="ECO:0000256" key="4">
    <source>
        <dbReference type="ARBA" id="ARBA00022989"/>
    </source>
</evidence>
<organism evidence="7 8">
    <name type="scientific">Paenibacillus chungangensis</name>
    <dbReference type="NCBI Taxonomy" id="696535"/>
    <lineage>
        <taxon>Bacteria</taxon>
        <taxon>Bacillati</taxon>
        <taxon>Bacillota</taxon>
        <taxon>Bacilli</taxon>
        <taxon>Bacillales</taxon>
        <taxon>Paenibacillaceae</taxon>
        <taxon>Paenibacillus</taxon>
    </lineage>
</organism>
<feature type="transmembrane region" description="Helical" evidence="6">
    <location>
        <begin position="44"/>
        <end position="66"/>
    </location>
</feature>
<feature type="transmembrane region" description="Helical" evidence="6">
    <location>
        <begin position="125"/>
        <end position="143"/>
    </location>
</feature>
<evidence type="ECO:0000256" key="1">
    <source>
        <dbReference type="ARBA" id="ARBA00004651"/>
    </source>
</evidence>
<dbReference type="InterPro" id="IPR002797">
    <property type="entry name" value="Polysacc_synth"/>
</dbReference>
<evidence type="ECO:0000256" key="6">
    <source>
        <dbReference type="SAM" id="Phobius"/>
    </source>
</evidence>
<comment type="caution">
    <text evidence="7">The sequence shown here is derived from an EMBL/GenBank/DDBJ whole genome shotgun (WGS) entry which is preliminary data.</text>
</comment>
<dbReference type="CDD" id="cd13124">
    <property type="entry name" value="MATE_SpoVB_like"/>
    <property type="match status" value="1"/>
</dbReference>
<gene>
    <name evidence="7" type="ORF">ACFQ2I_13415</name>
</gene>
<feature type="transmembrane region" description="Helical" evidence="6">
    <location>
        <begin position="382"/>
        <end position="404"/>
    </location>
</feature>
<feature type="transmembrane region" description="Helical" evidence="6">
    <location>
        <begin position="189"/>
        <end position="211"/>
    </location>
</feature>
<dbReference type="Proteomes" id="UP001596989">
    <property type="component" value="Unassembled WGS sequence"/>
</dbReference>
<dbReference type="InterPro" id="IPR024923">
    <property type="entry name" value="PG_synth_SpoVB"/>
</dbReference>
<dbReference type="EMBL" id="JBHTJZ010000020">
    <property type="protein sequence ID" value="MFD0960385.1"/>
    <property type="molecule type" value="Genomic_DNA"/>
</dbReference>
<feature type="transmembrane region" description="Helical" evidence="6">
    <location>
        <begin position="257"/>
        <end position="277"/>
    </location>
</feature>
<dbReference type="InterPro" id="IPR050833">
    <property type="entry name" value="Poly_Biosynth_Transport"/>
</dbReference>
<dbReference type="PANTHER" id="PTHR30250">
    <property type="entry name" value="PST FAMILY PREDICTED COLANIC ACID TRANSPORTER"/>
    <property type="match status" value="1"/>
</dbReference>
<dbReference type="PIRSF" id="PIRSF038958">
    <property type="entry name" value="PG_synth_SpoVB"/>
    <property type="match status" value="1"/>
</dbReference>
<keyword evidence="4 6" id="KW-1133">Transmembrane helix</keyword>
<evidence type="ECO:0000313" key="8">
    <source>
        <dbReference type="Proteomes" id="UP001596989"/>
    </source>
</evidence>
<keyword evidence="5 6" id="KW-0472">Membrane</keyword>
<feature type="transmembrane region" description="Helical" evidence="6">
    <location>
        <begin position="312"/>
        <end position="334"/>
    </location>
</feature>
<sequence>MSMLKKDSLIKGTLILAAAALVARFLGLFQRIPLDYMLGEEGNIAFGLANQIYLVLLLVATAGFPSAISKMVSERYTLGKVEEARRIYHAALVFGAVSGLILATALFTLAPFIANEVAKNPEAVLAIRAIAPALILFPIIAMMRGYFQGRRMMSAGGMSQIMEQFVRVLLGLALGYLVLQLGWGDDWGAAAVTFGSVFGSIAAFGVMLHFARKLKRMDAMDAGRLPMDSSSPFMPIQSRTSGSGGAKMKYSAIYREVFSMSLPAIVTSMAINVIYLFDLVFFNRLTDGYYLKDAAVVVLEDLTLKAQSLAGIPPILAIALGSSIVPIVAAAYKVKNMKEVERQASNVIRIVCFTGVPFALLLSIASYSITGLLFESPSGSDVVAALSASTIVQITMMTSNSILYGMGKQKISMTHTLIGLILKAVISIALAPLMGVYGFVVASIICFVVVTLLNLRWLNKKEAKLTVLGKRWLPYLGAVAIAALAGWGAEFGVLSLTDGLHAKVSYFLAAASAALVIGGLYVILLILLRVVRPEDVNAFPAALRKPFNMLMKLVYRQRAV</sequence>
<dbReference type="RefSeq" id="WP_377564867.1">
    <property type="nucleotide sequence ID" value="NZ_JBHTJZ010000020.1"/>
</dbReference>
<feature type="transmembrane region" description="Helical" evidence="6">
    <location>
        <begin position="12"/>
        <end position="32"/>
    </location>
</feature>
<comment type="subcellular location">
    <subcellularLocation>
        <location evidence="1">Cell membrane</location>
        <topology evidence="1">Multi-pass membrane protein</topology>
    </subcellularLocation>
</comment>
<evidence type="ECO:0000256" key="2">
    <source>
        <dbReference type="ARBA" id="ARBA00022475"/>
    </source>
</evidence>